<dbReference type="GO" id="GO:0003735">
    <property type="term" value="F:structural constituent of ribosome"/>
    <property type="evidence" value="ECO:0007669"/>
    <property type="project" value="TreeGrafter"/>
</dbReference>
<dbReference type="AlphaFoldDB" id="A0A699IAY9"/>
<gene>
    <name evidence="5" type="ORF">Tci_514780</name>
</gene>
<dbReference type="PANTHER" id="PTHR11760">
    <property type="entry name" value="30S/40S RIBOSOMAL PROTEIN S3"/>
    <property type="match status" value="1"/>
</dbReference>
<dbReference type="EMBL" id="BKCJ010277703">
    <property type="protein sequence ID" value="GEZ42807.1"/>
    <property type="molecule type" value="Genomic_DNA"/>
</dbReference>
<feature type="non-terminal residue" evidence="5">
    <location>
        <position position="1"/>
    </location>
</feature>
<dbReference type="InterPro" id="IPR015946">
    <property type="entry name" value="KH_dom-like_a/b"/>
</dbReference>
<comment type="similarity">
    <text evidence="1">Belongs to the universal ribosomal protein uS3 family.</text>
</comment>
<keyword evidence="2" id="KW-0694">RNA-binding</keyword>
<dbReference type="SUPFAM" id="SSF54814">
    <property type="entry name" value="Prokaryotic type KH domain (KH-domain type II)"/>
    <property type="match status" value="1"/>
</dbReference>
<accession>A0A699IAY9</accession>
<dbReference type="InterPro" id="IPR057258">
    <property type="entry name" value="Ribosomal_uS3"/>
</dbReference>
<evidence type="ECO:0000256" key="2">
    <source>
        <dbReference type="ARBA" id="ARBA00022884"/>
    </source>
</evidence>
<dbReference type="Gene3D" id="3.30.300.20">
    <property type="match status" value="1"/>
</dbReference>
<dbReference type="PANTHER" id="PTHR11760:SF69">
    <property type="entry name" value="SMALL RIBOSOMAL SUBUNIT PROTEIN US3X-RELATED"/>
    <property type="match status" value="1"/>
</dbReference>
<dbReference type="GO" id="GO:0003723">
    <property type="term" value="F:RNA binding"/>
    <property type="evidence" value="ECO:0007669"/>
    <property type="project" value="UniProtKB-KW"/>
</dbReference>
<organism evidence="5">
    <name type="scientific">Tanacetum cinerariifolium</name>
    <name type="common">Dalmatian daisy</name>
    <name type="synonym">Chrysanthemum cinerariifolium</name>
    <dbReference type="NCBI Taxonomy" id="118510"/>
    <lineage>
        <taxon>Eukaryota</taxon>
        <taxon>Viridiplantae</taxon>
        <taxon>Streptophyta</taxon>
        <taxon>Embryophyta</taxon>
        <taxon>Tracheophyta</taxon>
        <taxon>Spermatophyta</taxon>
        <taxon>Magnoliopsida</taxon>
        <taxon>eudicotyledons</taxon>
        <taxon>Gunneridae</taxon>
        <taxon>Pentapetalae</taxon>
        <taxon>asterids</taxon>
        <taxon>campanulids</taxon>
        <taxon>Asterales</taxon>
        <taxon>Asteraceae</taxon>
        <taxon>Asteroideae</taxon>
        <taxon>Anthemideae</taxon>
        <taxon>Anthemidinae</taxon>
        <taxon>Tanacetum</taxon>
    </lineage>
</organism>
<reference evidence="5" key="1">
    <citation type="journal article" date="2019" name="Sci. Rep.">
        <title>Draft genome of Tanacetum cinerariifolium, the natural source of mosquito coil.</title>
        <authorList>
            <person name="Yamashiro T."/>
            <person name="Shiraishi A."/>
            <person name="Satake H."/>
            <person name="Nakayama K."/>
        </authorList>
    </citation>
    <scope>NUCLEOTIDE SEQUENCE</scope>
</reference>
<name>A0A699IAY9_TANCI</name>
<dbReference type="FunFam" id="3.30.300.20:FF:000006">
    <property type="entry name" value="40S ribosomal protein S3"/>
    <property type="match status" value="1"/>
</dbReference>
<protein>
    <submittedName>
        <fullName evidence="5">40S ribosomal protein S3-3-like</fullName>
    </submittedName>
</protein>
<evidence type="ECO:0000313" key="5">
    <source>
        <dbReference type="EMBL" id="GEZ42807.1"/>
    </source>
</evidence>
<dbReference type="InterPro" id="IPR009019">
    <property type="entry name" value="KH_sf_prok-type"/>
</dbReference>
<keyword evidence="4" id="KW-0687">Ribonucleoprotein</keyword>
<evidence type="ECO:0000256" key="3">
    <source>
        <dbReference type="ARBA" id="ARBA00022980"/>
    </source>
</evidence>
<evidence type="ECO:0000256" key="4">
    <source>
        <dbReference type="ARBA" id="ARBA00023274"/>
    </source>
</evidence>
<evidence type="ECO:0000256" key="1">
    <source>
        <dbReference type="ARBA" id="ARBA00010761"/>
    </source>
</evidence>
<keyword evidence="3 5" id="KW-0689">Ribosomal protein</keyword>
<dbReference type="GO" id="GO:0005634">
    <property type="term" value="C:nucleus"/>
    <property type="evidence" value="ECO:0007669"/>
    <property type="project" value="TreeGrafter"/>
</dbReference>
<sequence length="120" mass="13614">HPIVTIPLLPDFGGVTMATQLSKKQKFVADGVFFVELNVVLMRELAEDGYSIVEVRVTPMRTEIIIRATRTHNVLGNYLITVVEECFIKLKEHVMQDKAYVWTVDELEYTAKALGYAVVK</sequence>
<comment type="caution">
    <text evidence="5">The sequence shown here is derived from an EMBL/GenBank/DDBJ whole genome shotgun (WGS) entry which is preliminary data.</text>
</comment>
<dbReference type="GO" id="GO:0022627">
    <property type="term" value="C:cytosolic small ribosomal subunit"/>
    <property type="evidence" value="ECO:0007669"/>
    <property type="project" value="TreeGrafter"/>
</dbReference>
<proteinExistence type="inferred from homology"/>